<evidence type="ECO:0000313" key="2">
    <source>
        <dbReference type="Proteomes" id="UP000509458"/>
    </source>
</evidence>
<gene>
    <name evidence="1" type="ORF">ALFOR1_30109</name>
</gene>
<dbReference type="Pfam" id="PF11227">
    <property type="entry name" value="DUF3025"/>
    <property type="match status" value="2"/>
</dbReference>
<organism evidence="1 2">
    <name type="scientific">Alteromonas macleodii</name>
    <name type="common">Pseudoalteromonas macleodii</name>
    <dbReference type="NCBI Taxonomy" id="28108"/>
    <lineage>
        <taxon>Bacteria</taxon>
        <taxon>Pseudomonadati</taxon>
        <taxon>Pseudomonadota</taxon>
        <taxon>Gammaproteobacteria</taxon>
        <taxon>Alteromonadales</taxon>
        <taxon>Alteromonadaceae</taxon>
        <taxon>Alteromonas/Salinimonas group</taxon>
        <taxon>Alteromonas</taxon>
    </lineage>
</organism>
<evidence type="ECO:0008006" key="3">
    <source>
        <dbReference type="Google" id="ProtNLM"/>
    </source>
</evidence>
<protein>
    <recommendedName>
        <fullName evidence="3">Transmembrane protein</fullName>
    </recommendedName>
</protein>
<sequence>MQSNSIPFCKDYLLKYASKPVTALLEEVGLLSNGEFPTPEQLNELTARYYEQWQGPLFKGQSQFSHDDQRYYETIISEDGVVPTREHSWHDLFNALIWLQFPKTKSLLNALHISDISAYGVNPRTPRRNRITHFDECGVVLAIEAPDSTASNKPKRTATLIDSNSETTDKATLGALYDRGTLETFLAELASHEWERVFVEKRALWHKQVSPFIFGHANLEMMLNPFVGLTGKWLAVAVPKGFSHLDKWQQRLVLDDAMTARIKTLNYFESTPLLKPLPLLGVPLWQGQQDEVFYQNKDYFRPLREGSKPTIQLPLWS</sequence>
<dbReference type="AlphaFoldDB" id="A0A6T9XXW3"/>
<dbReference type="RefSeq" id="WP_179982778.1">
    <property type="nucleotide sequence ID" value="NZ_LR812090.1"/>
</dbReference>
<evidence type="ECO:0000313" key="1">
    <source>
        <dbReference type="EMBL" id="CAB9493210.1"/>
    </source>
</evidence>
<accession>A0A6T9XXW3</accession>
<proteinExistence type="predicted"/>
<dbReference type="InterPro" id="IPR021390">
    <property type="entry name" value="DUF3025"/>
</dbReference>
<dbReference type="Proteomes" id="UP000509458">
    <property type="component" value="Chromosome"/>
</dbReference>
<reference evidence="1 2" key="1">
    <citation type="submission" date="2020-06" db="EMBL/GenBank/DDBJ databases">
        <authorList>
            <person name="Duchaud E."/>
        </authorList>
    </citation>
    <scope>NUCLEOTIDE SEQUENCE [LARGE SCALE GENOMIC DNA]</scope>
    <source>
        <strain evidence="1">Alteromonas fortis</strain>
    </source>
</reference>
<dbReference type="EMBL" id="LR812090">
    <property type="protein sequence ID" value="CAB9493210.1"/>
    <property type="molecule type" value="Genomic_DNA"/>
</dbReference>
<name>A0A6T9XXW3_ALTMA</name>